<evidence type="ECO:0000256" key="1">
    <source>
        <dbReference type="ARBA" id="ARBA00006068"/>
    </source>
</evidence>
<accession>A0ABV9LK52</accession>
<evidence type="ECO:0000259" key="4">
    <source>
        <dbReference type="Pfam" id="PF03816"/>
    </source>
</evidence>
<dbReference type="EMBL" id="JBHSGR010000009">
    <property type="protein sequence ID" value="MFC4693772.1"/>
    <property type="molecule type" value="Genomic_DNA"/>
</dbReference>
<sequence length="360" mass="39092">MSDDQERSGSTLVADEPTTEERPPRRRRRLQRFLVAVGVLVTVLVALVGGGLWYLTDRYAGNIDRVGDVFADLDAEARPAPATPIEKAAAEPVTFLLVGSDTRATAGAGIAEGGRSDAIMVARFSGDRQHAQLISIPRDSWVDVPGHGMNKINAAYAFGGPSLLIQTVEQLTEVRIDHYVAIDFEGIVEVTDALGGVDVVVAETTSWGPYTFTAGVNHLHGDQARWYLGQRYGLNGGDFDRVRRQQQYLEAMFSQLFTSDTFTDPGRLDAALLAVTNAVSVDDSLGNGDLLSLAYSLRDLRPENVDSFTAPVLGTGTEGSASVVYLDEVTGERMWAYLRNDSLSQNADEFQPQILPDVPR</sequence>
<name>A0ABV9LK52_9ACTN</name>
<feature type="region of interest" description="Disordered" evidence="2">
    <location>
        <begin position="1"/>
        <end position="25"/>
    </location>
</feature>
<evidence type="ECO:0000256" key="3">
    <source>
        <dbReference type="SAM" id="Phobius"/>
    </source>
</evidence>
<feature type="transmembrane region" description="Helical" evidence="3">
    <location>
        <begin position="33"/>
        <end position="55"/>
    </location>
</feature>
<dbReference type="RefSeq" id="WP_387988492.1">
    <property type="nucleotide sequence ID" value="NZ_JBHSGR010000009.1"/>
</dbReference>
<protein>
    <submittedName>
        <fullName evidence="5">LCP family protein</fullName>
    </submittedName>
</protein>
<proteinExistence type="inferred from homology"/>
<dbReference type="Gene3D" id="3.40.630.190">
    <property type="entry name" value="LCP protein"/>
    <property type="match status" value="1"/>
</dbReference>
<reference evidence="6" key="1">
    <citation type="journal article" date="2019" name="Int. J. Syst. Evol. Microbiol.">
        <title>The Global Catalogue of Microorganisms (GCM) 10K type strain sequencing project: providing services to taxonomists for standard genome sequencing and annotation.</title>
        <authorList>
            <consortium name="The Broad Institute Genomics Platform"/>
            <consortium name="The Broad Institute Genome Sequencing Center for Infectious Disease"/>
            <person name="Wu L."/>
            <person name="Ma J."/>
        </authorList>
    </citation>
    <scope>NUCLEOTIDE SEQUENCE [LARGE SCALE GENOMIC DNA]</scope>
    <source>
        <strain evidence="6">CCUG 62763</strain>
    </source>
</reference>
<organism evidence="5 6">
    <name type="scientific">Geodermatophilus arenarius</name>
    <dbReference type="NCBI Taxonomy" id="1137990"/>
    <lineage>
        <taxon>Bacteria</taxon>
        <taxon>Bacillati</taxon>
        <taxon>Actinomycetota</taxon>
        <taxon>Actinomycetes</taxon>
        <taxon>Geodermatophilales</taxon>
        <taxon>Geodermatophilaceae</taxon>
        <taxon>Geodermatophilus</taxon>
    </lineage>
</organism>
<dbReference type="PANTHER" id="PTHR33392">
    <property type="entry name" value="POLYISOPRENYL-TEICHOIC ACID--PEPTIDOGLYCAN TEICHOIC ACID TRANSFERASE TAGU"/>
    <property type="match status" value="1"/>
</dbReference>
<keyword evidence="6" id="KW-1185">Reference proteome</keyword>
<evidence type="ECO:0000256" key="2">
    <source>
        <dbReference type="SAM" id="MobiDB-lite"/>
    </source>
</evidence>
<evidence type="ECO:0000313" key="6">
    <source>
        <dbReference type="Proteomes" id="UP001596025"/>
    </source>
</evidence>
<dbReference type="InterPro" id="IPR004474">
    <property type="entry name" value="LytR_CpsA_psr"/>
</dbReference>
<dbReference type="PANTHER" id="PTHR33392:SF6">
    <property type="entry name" value="POLYISOPRENYL-TEICHOIC ACID--PEPTIDOGLYCAN TEICHOIC ACID TRANSFERASE TAGU"/>
    <property type="match status" value="1"/>
</dbReference>
<dbReference type="NCBIfam" id="TIGR00350">
    <property type="entry name" value="lytR_cpsA_psr"/>
    <property type="match status" value="1"/>
</dbReference>
<dbReference type="Proteomes" id="UP001596025">
    <property type="component" value="Unassembled WGS sequence"/>
</dbReference>
<comment type="similarity">
    <text evidence="1">Belongs to the LytR/CpsA/Psr (LCP) family.</text>
</comment>
<gene>
    <name evidence="5" type="ORF">ACFO3M_10290</name>
</gene>
<dbReference type="Pfam" id="PF03816">
    <property type="entry name" value="LytR_cpsA_psr"/>
    <property type="match status" value="1"/>
</dbReference>
<keyword evidence="3" id="KW-0812">Transmembrane</keyword>
<dbReference type="InterPro" id="IPR050922">
    <property type="entry name" value="LytR/CpsA/Psr_CW_biosynth"/>
</dbReference>
<feature type="domain" description="Cell envelope-related transcriptional attenuator" evidence="4">
    <location>
        <begin position="115"/>
        <end position="256"/>
    </location>
</feature>
<keyword evidence="3" id="KW-0472">Membrane</keyword>
<comment type="caution">
    <text evidence="5">The sequence shown here is derived from an EMBL/GenBank/DDBJ whole genome shotgun (WGS) entry which is preliminary data.</text>
</comment>
<evidence type="ECO:0000313" key="5">
    <source>
        <dbReference type="EMBL" id="MFC4693772.1"/>
    </source>
</evidence>
<keyword evidence="3" id="KW-1133">Transmembrane helix</keyword>